<dbReference type="PANTHER" id="PTHR41287:SF1">
    <property type="entry name" value="PROTEIN YMFN"/>
    <property type="match status" value="1"/>
</dbReference>
<organism evidence="1">
    <name type="scientific">uncultured Caudovirales phage</name>
    <dbReference type="NCBI Taxonomy" id="2100421"/>
    <lineage>
        <taxon>Viruses</taxon>
        <taxon>Duplodnaviria</taxon>
        <taxon>Heunggongvirae</taxon>
        <taxon>Uroviricota</taxon>
        <taxon>Caudoviricetes</taxon>
        <taxon>Peduoviridae</taxon>
        <taxon>Maltschvirus</taxon>
        <taxon>Maltschvirus maltsch</taxon>
    </lineage>
</organism>
<dbReference type="EMBL" id="LR797089">
    <property type="protein sequence ID" value="CAB4186102.1"/>
    <property type="molecule type" value="Genomic_DNA"/>
</dbReference>
<dbReference type="PANTHER" id="PTHR41287">
    <property type="match status" value="1"/>
</dbReference>
<protein>
    <submittedName>
        <fullName evidence="1">Terminase large subunit, Lambdalikevirus-type</fullName>
    </submittedName>
</protein>
<sequence>MSDVDAVVIPIKRGAKQKPLVGALKPRIHTPLLKGATKSQEVADLAERIGMPLLPYQRWVLDDMLKVDKDGEFIRKTCALLVARQNGKTHLARMLILAHMFLWNSKSIIGISSNRNMALQTFRDVAYIIEDNDFLKADVRSIRYANGQESITTKRGARYEILAATRDGTRGKTADFLFVDELREITDEAWKAARPTTRATGGMTFTCSNAGDYFSTVLNELRESALSYPSKSFGWYEYSAPQHCKIHDKKAWAMANPALGHLITAETLEEAVATNSIESTRTEMLCQWVDSLQSPWVYGSIEACSQSDLVLPVGSQTVLAFDVAPTKRSGALVAAQVLPDGKIGAGLMQLWSSEVAIDEIKMASDINDWAMKYRPIKIMYDKYATQSMAQRLEQSGHKLQDCSGQAAYQAASDLGDALANLRLVHSGQPDLVAHLNNCAAKTSDAGWRLIRRKSAGDISGAISLSMAVHELTKPQRVANIII</sequence>
<dbReference type="Gene3D" id="3.40.50.300">
    <property type="entry name" value="P-loop containing nucleotide triphosphate hydrolases"/>
    <property type="match status" value="1"/>
</dbReference>
<dbReference type="Pfam" id="PF03237">
    <property type="entry name" value="Terminase_6N"/>
    <property type="match status" value="1"/>
</dbReference>
<gene>
    <name evidence="1" type="ORF">UFOVP1142_16</name>
</gene>
<name>A0A6J5QQT6_9CAUD</name>
<evidence type="ECO:0000313" key="1">
    <source>
        <dbReference type="EMBL" id="CAB4186102.1"/>
    </source>
</evidence>
<accession>A0A6J5QQT6</accession>
<reference evidence="1" key="1">
    <citation type="submission" date="2020-05" db="EMBL/GenBank/DDBJ databases">
        <authorList>
            <person name="Chiriac C."/>
            <person name="Salcher M."/>
            <person name="Ghai R."/>
            <person name="Kavagutti S V."/>
        </authorList>
    </citation>
    <scope>NUCLEOTIDE SEQUENCE</scope>
</reference>
<dbReference type="InterPro" id="IPR005021">
    <property type="entry name" value="Terminase_largesu-like"/>
</dbReference>
<dbReference type="InterPro" id="IPR027417">
    <property type="entry name" value="P-loop_NTPase"/>
</dbReference>
<proteinExistence type="predicted"/>